<evidence type="ECO:0000313" key="3">
    <source>
        <dbReference type="Proteomes" id="UP001176021"/>
    </source>
</evidence>
<feature type="transmembrane region" description="Helical" evidence="1">
    <location>
        <begin position="108"/>
        <end position="127"/>
    </location>
</feature>
<feature type="transmembrane region" description="Helical" evidence="1">
    <location>
        <begin position="41"/>
        <end position="61"/>
    </location>
</feature>
<keyword evidence="1" id="KW-0472">Membrane</keyword>
<reference evidence="2" key="1">
    <citation type="submission" date="2022-05" db="EMBL/GenBank/DDBJ databases">
        <title>Expanded diversity of anoxic marine methylotrophy in a Black Sea sulfate reducing microorganism.</title>
        <authorList>
            <person name="Fischer P.Q."/>
            <person name="Stams A.J.M."/>
            <person name="Villanueva L."/>
            <person name="Sousa D.Z."/>
        </authorList>
    </citation>
    <scope>NUCLEOTIDE SEQUENCE</scope>
    <source>
        <strain evidence="2">P130</strain>
    </source>
</reference>
<gene>
    <name evidence="2" type="ORF">M8H41_16150</name>
</gene>
<protein>
    <submittedName>
        <fullName evidence="2">Uncharacterized protein</fullName>
    </submittedName>
</protein>
<organism evidence="2 3">
    <name type="scientific">Desulfosporosinus nitroreducens</name>
    <dbReference type="NCBI Taxonomy" id="2018668"/>
    <lineage>
        <taxon>Bacteria</taxon>
        <taxon>Bacillati</taxon>
        <taxon>Bacillota</taxon>
        <taxon>Clostridia</taxon>
        <taxon>Eubacteriales</taxon>
        <taxon>Desulfitobacteriaceae</taxon>
        <taxon>Desulfosporosinus</taxon>
    </lineage>
</organism>
<accession>A0ABT8QSV4</accession>
<name>A0ABT8QSV4_9FIRM</name>
<sequence>MKRKSKILTYILYVVVLFGFLTAGSWAMFMIKVWVGRNYRPIPGFIGFSLICIFLGVLLGLEHFVGEFRKDGNWSANIVRLIILGVPSGVFAFYLLLITLPIRFPSFLFNTSLFYEFSGIVFGYTLMTSFYKKTRNNNPEVDKTVKL</sequence>
<evidence type="ECO:0000256" key="1">
    <source>
        <dbReference type="SAM" id="Phobius"/>
    </source>
</evidence>
<feature type="transmembrane region" description="Helical" evidence="1">
    <location>
        <begin position="81"/>
        <end position="102"/>
    </location>
</feature>
<comment type="caution">
    <text evidence="2">The sequence shown here is derived from an EMBL/GenBank/DDBJ whole genome shotgun (WGS) entry which is preliminary data.</text>
</comment>
<keyword evidence="1" id="KW-0812">Transmembrane</keyword>
<proteinExistence type="predicted"/>
<keyword evidence="1" id="KW-1133">Transmembrane helix</keyword>
<feature type="transmembrane region" description="Helical" evidence="1">
    <location>
        <begin position="7"/>
        <end position="29"/>
    </location>
</feature>
<dbReference type="EMBL" id="JAMJEV010000013">
    <property type="protein sequence ID" value="MDO0824375.1"/>
    <property type="molecule type" value="Genomic_DNA"/>
</dbReference>
<evidence type="ECO:0000313" key="2">
    <source>
        <dbReference type="EMBL" id="MDO0824375.1"/>
    </source>
</evidence>
<keyword evidence="3" id="KW-1185">Reference proteome</keyword>
<dbReference type="Proteomes" id="UP001176021">
    <property type="component" value="Unassembled WGS sequence"/>
</dbReference>
<dbReference type="RefSeq" id="WP_252471425.1">
    <property type="nucleotide sequence ID" value="NZ_JAMHFY010000021.1"/>
</dbReference>